<comment type="caution">
    <text evidence="2">The sequence shown here is derived from an EMBL/GenBank/DDBJ whole genome shotgun (WGS) entry which is preliminary data.</text>
</comment>
<dbReference type="AlphaFoldDB" id="A0AAD9L1N0"/>
<feature type="domain" description="HAT C-terminal dimerisation" evidence="1">
    <location>
        <begin position="275"/>
        <end position="323"/>
    </location>
</feature>
<evidence type="ECO:0000313" key="2">
    <source>
        <dbReference type="EMBL" id="KAK2181097.1"/>
    </source>
</evidence>
<proteinExistence type="predicted"/>
<dbReference type="InterPro" id="IPR012337">
    <property type="entry name" value="RNaseH-like_sf"/>
</dbReference>
<accession>A0AAD9L1N0</accession>
<protein>
    <recommendedName>
        <fullName evidence="1">HAT C-terminal dimerisation domain-containing protein</fullName>
    </recommendedName>
</protein>
<dbReference type="GO" id="GO:0046983">
    <property type="term" value="F:protein dimerization activity"/>
    <property type="evidence" value="ECO:0007669"/>
    <property type="project" value="InterPro"/>
</dbReference>
<dbReference type="SUPFAM" id="SSF53098">
    <property type="entry name" value="Ribonuclease H-like"/>
    <property type="match status" value="2"/>
</dbReference>
<name>A0AAD9L1N0_RIDPI</name>
<evidence type="ECO:0000313" key="3">
    <source>
        <dbReference type="Proteomes" id="UP001209878"/>
    </source>
</evidence>
<dbReference type="InterPro" id="IPR008906">
    <property type="entry name" value="HATC_C_dom"/>
</dbReference>
<dbReference type="PANTHER" id="PTHR37162:SF1">
    <property type="entry name" value="BED-TYPE DOMAIN-CONTAINING PROTEIN"/>
    <property type="match status" value="1"/>
</dbReference>
<dbReference type="Pfam" id="PF05699">
    <property type="entry name" value="Dimer_Tnp_hAT"/>
    <property type="match status" value="1"/>
</dbReference>
<dbReference type="EMBL" id="JAODUO010000411">
    <property type="protein sequence ID" value="KAK2181097.1"/>
    <property type="molecule type" value="Genomic_DNA"/>
</dbReference>
<dbReference type="Proteomes" id="UP001209878">
    <property type="component" value="Unassembled WGS sequence"/>
</dbReference>
<gene>
    <name evidence="2" type="ORF">NP493_411g02023</name>
</gene>
<evidence type="ECO:0000259" key="1">
    <source>
        <dbReference type="Pfam" id="PF05699"/>
    </source>
</evidence>
<sequence length="360" mass="41451">MAVDDLFIDVYFHFQNSSKRRELFAEFEDFMDIEHLGILKHCPTRWLSLLRVVERLLHQFPALTAYFASHEDGEKPGRVKRVVDQFKDANTKVTLLFLHYILPVLMDFNKLFQVNETKVGALIPEMDRLQCKLMVKFVPFRLLRGQTDLREVKFDLRENQHDDASVAIGMAARTFMEEDFGPAQQAKRFPFGDAVLEDLAILDISRRTDFTYAPVLRLATKFCPHVDGEMLKDDFEDLQLMEDDDVVTRVDGHQRRLDHIWGDVMDMKTAMGVVRFPPISTLFTALLGLPHSNADSERTFSMLRKIHADARSNLHADTITAYLQCKLNFDSCSHQLEATPAMLQDAKHACVKNNRVSSDK</sequence>
<dbReference type="PANTHER" id="PTHR37162">
    <property type="entry name" value="HAT FAMILY DIMERISATION DOMAINCONTAINING PROTEIN-RELATED"/>
    <property type="match status" value="1"/>
</dbReference>
<organism evidence="2 3">
    <name type="scientific">Ridgeia piscesae</name>
    <name type="common">Tubeworm</name>
    <dbReference type="NCBI Taxonomy" id="27915"/>
    <lineage>
        <taxon>Eukaryota</taxon>
        <taxon>Metazoa</taxon>
        <taxon>Spiralia</taxon>
        <taxon>Lophotrochozoa</taxon>
        <taxon>Annelida</taxon>
        <taxon>Polychaeta</taxon>
        <taxon>Sedentaria</taxon>
        <taxon>Canalipalpata</taxon>
        <taxon>Sabellida</taxon>
        <taxon>Siboglinidae</taxon>
        <taxon>Ridgeia</taxon>
    </lineage>
</organism>
<keyword evidence="3" id="KW-1185">Reference proteome</keyword>
<reference evidence="2" key="1">
    <citation type="journal article" date="2023" name="Mol. Biol. Evol.">
        <title>Third-Generation Sequencing Reveals the Adaptive Role of the Epigenome in Three Deep-Sea Polychaetes.</title>
        <authorList>
            <person name="Perez M."/>
            <person name="Aroh O."/>
            <person name="Sun Y."/>
            <person name="Lan Y."/>
            <person name="Juniper S.K."/>
            <person name="Young C.R."/>
            <person name="Angers B."/>
            <person name="Qian P.Y."/>
        </authorList>
    </citation>
    <scope>NUCLEOTIDE SEQUENCE</scope>
    <source>
        <strain evidence="2">R07B-5</strain>
    </source>
</reference>